<dbReference type="EMBL" id="CP096916">
    <property type="protein sequence ID" value="WBM38641.1"/>
    <property type="molecule type" value="Genomic_DNA"/>
</dbReference>
<evidence type="ECO:0000313" key="2">
    <source>
        <dbReference type="EMBL" id="WBM38641.1"/>
    </source>
</evidence>
<organism evidence="1 3">
    <name type="scientific">Alcaligenes faecalis</name>
    <dbReference type="NCBI Taxonomy" id="511"/>
    <lineage>
        <taxon>Bacteria</taxon>
        <taxon>Pseudomonadati</taxon>
        <taxon>Pseudomonadota</taxon>
        <taxon>Betaproteobacteria</taxon>
        <taxon>Burkholderiales</taxon>
        <taxon>Alcaligenaceae</taxon>
        <taxon>Alcaligenes</taxon>
    </lineage>
</organism>
<name>A0A2U2BLV0_ALCFA</name>
<dbReference type="InterPro" id="IPR029016">
    <property type="entry name" value="GAF-like_dom_sf"/>
</dbReference>
<dbReference type="RefSeq" id="WP_063689268.1">
    <property type="nucleotide sequence ID" value="NZ_CAXOJJ010000032.1"/>
</dbReference>
<dbReference type="STRING" id="511.UZ73_08605"/>
<accession>A0A2U2BLV0</accession>
<dbReference type="Proteomes" id="UP001211866">
    <property type="component" value="Chromosome"/>
</dbReference>
<dbReference type="SUPFAM" id="SSF55781">
    <property type="entry name" value="GAF domain-like"/>
    <property type="match status" value="1"/>
</dbReference>
<reference evidence="1 3" key="1">
    <citation type="submission" date="2018-05" db="EMBL/GenBank/DDBJ databases">
        <title>Genome Sequence of an Efficient Indole-Degrading Bacterium, Alcaligenes sp.YBY.</title>
        <authorList>
            <person name="Yang B."/>
        </authorList>
    </citation>
    <scope>NUCLEOTIDE SEQUENCE [LARGE SCALE GENOMIC DNA]</scope>
    <source>
        <strain evidence="1 3">YBY</strain>
    </source>
</reference>
<dbReference type="AlphaFoldDB" id="A0A2U2BLV0"/>
<dbReference type="Proteomes" id="UP000245216">
    <property type="component" value="Unassembled WGS sequence"/>
</dbReference>
<evidence type="ECO:0000313" key="3">
    <source>
        <dbReference type="Proteomes" id="UP000245216"/>
    </source>
</evidence>
<evidence type="ECO:0000313" key="1">
    <source>
        <dbReference type="EMBL" id="PWE14966.1"/>
    </source>
</evidence>
<dbReference type="InterPro" id="IPR007435">
    <property type="entry name" value="DUF484"/>
</dbReference>
<protein>
    <submittedName>
        <fullName evidence="1">DUF484 domain-containing protein</fullName>
    </submittedName>
    <submittedName>
        <fullName evidence="2">DUF484 family protein</fullName>
    </submittedName>
</protein>
<dbReference type="PANTHER" id="PTHR38765:SF1">
    <property type="entry name" value="DUF484 DOMAIN-CONTAINING PROTEIN"/>
    <property type="match status" value="1"/>
</dbReference>
<dbReference type="PANTHER" id="PTHR38765">
    <property type="entry name" value="DUF484 DOMAIN-CONTAINING PROTEIN"/>
    <property type="match status" value="1"/>
</dbReference>
<reference evidence="2 4" key="3">
    <citation type="submission" date="2022-05" db="EMBL/GenBank/DDBJ databases">
        <title>Complete sequence of strain NY11312.</title>
        <authorList>
            <person name="Zhou D."/>
        </authorList>
    </citation>
    <scope>NUCLEOTIDE SEQUENCE [LARGE SCALE GENOMIC DNA]</scope>
    <source>
        <strain evidence="2 4">NY11312</strain>
    </source>
</reference>
<keyword evidence="4" id="KW-1185">Reference proteome</keyword>
<sequence>MDTPNSLSAVEVAQFLKANPDFFDAHADVFSKLMVPHPHQSRAISLGERQIMLLRERGKKTERQLATLVANARGNEKISRQLHQWNCQMLAESDPAALPELICSSLERIFEMPVVRLHCWNPDEVLADDALVSWAYTLINPYCGVRREQEFLADLQQDAQSVAIVPLKFPESNTLFGLLVLGSPEATRFTADMGTDFLEGIGELCSAALQRLHKPSSVDQSECPA</sequence>
<proteinExistence type="predicted"/>
<evidence type="ECO:0000313" key="4">
    <source>
        <dbReference type="Proteomes" id="UP001211866"/>
    </source>
</evidence>
<dbReference type="EMBL" id="QEXO01000002">
    <property type="protein sequence ID" value="PWE14966.1"/>
    <property type="molecule type" value="Genomic_DNA"/>
</dbReference>
<dbReference type="Pfam" id="PF04340">
    <property type="entry name" value="DUF484"/>
    <property type="match status" value="1"/>
</dbReference>
<reference evidence="1 3" key="2">
    <citation type="submission" date="2018-05" db="EMBL/GenBank/DDBJ databases">
        <authorList>
            <person name="Lanie J.A."/>
            <person name="Ng W.-L."/>
            <person name="Kazmierczak K.M."/>
            <person name="Andrzejewski T.M."/>
            <person name="Davidsen T.M."/>
            <person name="Wayne K.J."/>
            <person name="Tettelin H."/>
            <person name="Glass J.I."/>
            <person name="Rusch D."/>
            <person name="Podicherti R."/>
            <person name="Tsui H.-C.T."/>
            <person name="Winkler M.E."/>
        </authorList>
    </citation>
    <scope>NUCLEOTIDE SEQUENCE [LARGE SCALE GENOMIC DNA]</scope>
    <source>
        <strain evidence="1 3">YBY</strain>
    </source>
</reference>
<dbReference type="Gene3D" id="3.30.450.40">
    <property type="match status" value="1"/>
</dbReference>
<gene>
    <name evidence="1" type="ORF">DF183_09810</name>
    <name evidence="2" type="ORF">M2J83_02055</name>
</gene>